<dbReference type="InterPro" id="IPR004375">
    <property type="entry name" value="NanQ/TabA/YiaL"/>
</dbReference>
<dbReference type="InterPro" id="IPR037012">
    <property type="entry name" value="NanQ/TabA/YiaL_sf"/>
</dbReference>
<gene>
    <name evidence="1" type="ORF">OL233_09090</name>
</gene>
<organism evidence="1 2">
    <name type="scientific">Vagococcus proximus</name>
    <dbReference type="NCBI Taxonomy" id="2991417"/>
    <lineage>
        <taxon>Bacteria</taxon>
        <taxon>Bacillati</taxon>
        <taxon>Bacillota</taxon>
        <taxon>Bacilli</taxon>
        <taxon>Lactobacillales</taxon>
        <taxon>Enterococcaceae</taxon>
        <taxon>Vagococcus</taxon>
    </lineage>
</organism>
<proteinExistence type="predicted"/>
<dbReference type="PANTHER" id="PTHR34986:SF1">
    <property type="entry name" value="PROTEIN YIAL"/>
    <property type="match status" value="1"/>
</dbReference>
<dbReference type="SUPFAM" id="SSF51197">
    <property type="entry name" value="Clavaminate synthase-like"/>
    <property type="match status" value="1"/>
</dbReference>
<keyword evidence="2" id="KW-1185">Reference proteome</keyword>
<dbReference type="NCBIfam" id="TIGR00022">
    <property type="entry name" value="YhcH/YjgK/YiaL family protein"/>
    <property type="match status" value="1"/>
</dbReference>
<name>A0ABT5X377_9ENTE</name>
<dbReference type="Gene3D" id="2.60.120.370">
    <property type="entry name" value="YhcH/YjgK/YiaL"/>
    <property type="match status" value="1"/>
</dbReference>
<protein>
    <submittedName>
        <fullName evidence="1">YhcH/YjgK/YiaL family protein</fullName>
    </submittedName>
</protein>
<evidence type="ECO:0000313" key="1">
    <source>
        <dbReference type="EMBL" id="MDF0480435.1"/>
    </source>
</evidence>
<accession>A0ABT5X377</accession>
<sequence>MRKYGTLNDSSSEGLTEKVNIVLEFLRNTPEELTESLEVAPGIVLNPISLVTKVEQECLFEAHERLYDVHIIVSGEERILVSHRESLKIVTPYNPTNDIMFLEGDTENEYILKADDWLVCLPEDAHKVGMAPNDECVPIKKIVAKITV</sequence>
<reference evidence="1" key="1">
    <citation type="submission" date="2022-10" db="EMBL/GenBank/DDBJ databases">
        <title>Vagococcus sp. isolated from poultry meat.</title>
        <authorList>
            <person name="Johansson P."/>
            <person name="Bjorkroth J."/>
        </authorList>
    </citation>
    <scope>NUCLEOTIDE SEQUENCE</scope>
    <source>
        <strain evidence="1">PNs007</strain>
    </source>
</reference>
<dbReference type="EMBL" id="JAPDSH010000007">
    <property type="protein sequence ID" value="MDF0480435.1"/>
    <property type="molecule type" value="Genomic_DNA"/>
</dbReference>
<comment type="caution">
    <text evidence="1">The sequence shown here is derived from an EMBL/GenBank/DDBJ whole genome shotgun (WGS) entry which is preliminary data.</text>
</comment>
<dbReference type="Proteomes" id="UP001147148">
    <property type="component" value="Unassembled WGS sequence"/>
</dbReference>
<evidence type="ECO:0000313" key="2">
    <source>
        <dbReference type="Proteomes" id="UP001147148"/>
    </source>
</evidence>
<dbReference type="Pfam" id="PF04074">
    <property type="entry name" value="DUF386"/>
    <property type="match status" value="1"/>
</dbReference>
<dbReference type="RefSeq" id="WP_275472007.1">
    <property type="nucleotide sequence ID" value="NZ_JAPDSH010000007.1"/>
</dbReference>
<dbReference type="PANTHER" id="PTHR34986">
    <property type="entry name" value="EVOLVED BETA-GALACTOSIDASE SUBUNIT BETA"/>
    <property type="match status" value="1"/>
</dbReference>